<dbReference type="OrthoDB" id="7362533at2"/>
<proteinExistence type="predicted"/>
<dbReference type="RefSeq" id="WP_144258538.1">
    <property type="nucleotide sequence ID" value="NZ_CP041636.1"/>
</dbReference>
<gene>
    <name evidence="2" type="ORF">FNB15_20750</name>
</gene>
<dbReference type="Pfam" id="PF07310">
    <property type="entry name" value="PAS_5"/>
    <property type="match status" value="1"/>
</dbReference>
<name>A0A516H724_9PROT</name>
<accession>A0A516H724</accession>
<reference evidence="2 3" key="1">
    <citation type="submission" date="2019-07" db="EMBL/GenBank/DDBJ databases">
        <title>Genome sequencing for Ferrovibrio sp. K5.</title>
        <authorList>
            <person name="Park S.-J."/>
        </authorList>
    </citation>
    <scope>NUCLEOTIDE SEQUENCE [LARGE SCALE GENOMIC DNA]</scope>
    <source>
        <strain evidence="2 3">K5</strain>
    </source>
</reference>
<organism evidence="2 3">
    <name type="scientific">Ferrovibrio terrae</name>
    <dbReference type="NCBI Taxonomy" id="2594003"/>
    <lineage>
        <taxon>Bacteria</taxon>
        <taxon>Pseudomonadati</taxon>
        <taxon>Pseudomonadota</taxon>
        <taxon>Alphaproteobacteria</taxon>
        <taxon>Rhodospirillales</taxon>
        <taxon>Rhodospirillaceae</taxon>
        <taxon>Ferrovibrio</taxon>
    </lineage>
</organism>
<feature type="region of interest" description="Disordered" evidence="1">
    <location>
        <begin position="1"/>
        <end position="23"/>
    </location>
</feature>
<dbReference type="AlphaFoldDB" id="A0A516H724"/>
<sequence length="202" mass="22634">MTGDVHKTAGLAAAGPQPDGLPPGLSDALRRAADLSRVSDPRLTRALAWWQGLQEDSALIPDRIRLDPTQIPDLLAWAILWDVLPAAEGTATAPGRLLYRCRLAGTMLNDFYGREARGQWLHEQYRDESVAMQVEYDAVVRLRRPLCSEHRMSWADKPFYRYLRLMLPFTHRAAAGRSDTPALRNAPDRVALIFSVISFIGE</sequence>
<evidence type="ECO:0000313" key="3">
    <source>
        <dbReference type="Proteomes" id="UP000317496"/>
    </source>
</evidence>
<evidence type="ECO:0000256" key="1">
    <source>
        <dbReference type="SAM" id="MobiDB-lite"/>
    </source>
</evidence>
<protein>
    <submittedName>
        <fullName evidence="2">PAS domain-containing protein</fullName>
    </submittedName>
</protein>
<dbReference type="KEGG" id="fer:FNB15_20750"/>
<keyword evidence="3" id="KW-1185">Reference proteome</keyword>
<dbReference type="EMBL" id="CP041636">
    <property type="protein sequence ID" value="QDO99542.1"/>
    <property type="molecule type" value="Genomic_DNA"/>
</dbReference>
<dbReference type="InterPro" id="IPR009922">
    <property type="entry name" value="DUF1457"/>
</dbReference>
<dbReference type="Proteomes" id="UP000317496">
    <property type="component" value="Chromosome"/>
</dbReference>
<evidence type="ECO:0000313" key="2">
    <source>
        <dbReference type="EMBL" id="QDO99542.1"/>
    </source>
</evidence>